<dbReference type="SMART" id="SM00347">
    <property type="entry name" value="HTH_MARR"/>
    <property type="match status" value="1"/>
</dbReference>
<evidence type="ECO:0000256" key="3">
    <source>
        <dbReference type="ARBA" id="ARBA00023163"/>
    </source>
</evidence>
<protein>
    <submittedName>
        <fullName evidence="6">MarR family transcriptional regulator</fullName>
    </submittedName>
</protein>
<organism evidence="6 7">
    <name type="scientific">Mesobaculum littorinae</name>
    <dbReference type="NCBI Taxonomy" id="2486419"/>
    <lineage>
        <taxon>Bacteria</taxon>
        <taxon>Pseudomonadati</taxon>
        <taxon>Pseudomonadota</taxon>
        <taxon>Alphaproteobacteria</taxon>
        <taxon>Rhodobacterales</taxon>
        <taxon>Roseobacteraceae</taxon>
        <taxon>Mesobaculum</taxon>
    </lineage>
</organism>
<accession>A0A438AMV8</accession>
<gene>
    <name evidence="6" type="ORF">EKE94_04705</name>
</gene>
<feature type="region of interest" description="Disordered" evidence="4">
    <location>
        <begin position="179"/>
        <end position="206"/>
    </location>
</feature>
<dbReference type="GO" id="GO:0003677">
    <property type="term" value="F:DNA binding"/>
    <property type="evidence" value="ECO:0007669"/>
    <property type="project" value="UniProtKB-KW"/>
</dbReference>
<evidence type="ECO:0000256" key="1">
    <source>
        <dbReference type="ARBA" id="ARBA00023015"/>
    </source>
</evidence>
<evidence type="ECO:0000313" key="7">
    <source>
        <dbReference type="Proteomes" id="UP000285908"/>
    </source>
</evidence>
<evidence type="ECO:0000256" key="2">
    <source>
        <dbReference type="ARBA" id="ARBA00023125"/>
    </source>
</evidence>
<feature type="region of interest" description="Disordered" evidence="4">
    <location>
        <begin position="1"/>
        <end position="42"/>
    </location>
</feature>
<keyword evidence="7" id="KW-1185">Reference proteome</keyword>
<reference evidence="6 7" key="1">
    <citation type="submission" date="2018-11" db="EMBL/GenBank/DDBJ databases">
        <title>Mesobaculum littorinae gen. nov., sp. nov., isolated from Littorina scabra that represents a novel genus of the order Rhodobacteraceae.</title>
        <authorList>
            <person name="Li F."/>
        </authorList>
    </citation>
    <scope>NUCLEOTIDE SEQUENCE [LARGE SCALE GENOMIC DNA]</scope>
    <source>
        <strain evidence="6 7">M0103</strain>
    </source>
</reference>
<dbReference type="PANTHER" id="PTHR42756:SF1">
    <property type="entry name" value="TRANSCRIPTIONAL REPRESSOR OF EMRAB OPERON"/>
    <property type="match status" value="1"/>
</dbReference>
<keyword evidence="1" id="KW-0805">Transcription regulation</keyword>
<dbReference type="InterPro" id="IPR036388">
    <property type="entry name" value="WH-like_DNA-bd_sf"/>
</dbReference>
<dbReference type="Pfam" id="PF12802">
    <property type="entry name" value="MarR_2"/>
    <property type="match status" value="1"/>
</dbReference>
<dbReference type="Gene3D" id="1.10.10.10">
    <property type="entry name" value="Winged helix-like DNA-binding domain superfamily/Winged helix DNA-binding domain"/>
    <property type="match status" value="1"/>
</dbReference>
<name>A0A438AMV8_9RHOB</name>
<dbReference type="InterPro" id="IPR000835">
    <property type="entry name" value="HTH_MarR-typ"/>
</dbReference>
<dbReference type="SUPFAM" id="SSF46785">
    <property type="entry name" value="Winged helix' DNA-binding domain"/>
    <property type="match status" value="1"/>
</dbReference>
<evidence type="ECO:0000313" key="6">
    <source>
        <dbReference type="EMBL" id="RVV99955.1"/>
    </source>
</evidence>
<dbReference type="InterPro" id="IPR036390">
    <property type="entry name" value="WH_DNA-bd_sf"/>
</dbReference>
<comment type="caution">
    <text evidence="6">The sequence shown here is derived from an EMBL/GenBank/DDBJ whole genome shotgun (WGS) entry which is preliminary data.</text>
</comment>
<proteinExistence type="predicted"/>
<dbReference type="Proteomes" id="UP000285908">
    <property type="component" value="Unassembled WGS sequence"/>
</dbReference>
<dbReference type="PANTHER" id="PTHR42756">
    <property type="entry name" value="TRANSCRIPTIONAL REGULATOR, MARR"/>
    <property type="match status" value="1"/>
</dbReference>
<keyword evidence="3" id="KW-0804">Transcription</keyword>
<feature type="compositionally biased region" description="Basic and acidic residues" evidence="4">
    <location>
        <begin position="179"/>
        <end position="197"/>
    </location>
</feature>
<dbReference type="GO" id="GO:0003700">
    <property type="term" value="F:DNA-binding transcription factor activity"/>
    <property type="evidence" value="ECO:0007669"/>
    <property type="project" value="InterPro"/>
</dbReference>
<feature type="domain" description="HTH marR-type" evidence="5">
    <location>
        <begin position="63"/>
        <end position="160"/>
    </location>
</feature>
<sequence>MGLGSPASGPGPPARPEHRNGGRMTGHLPHTGRPDPGLRPGAPAIAPRIFALAATLRRSFNAEAAPRTGLSHEKARILILIGDFQPVQMADLAQHTSLDPGQLSRGISELVAAGLARREARGRTRVLSLTEAGAPVYAELGAYTAARNAELLQDLDTAAQAGLCHALDLILSRADAMLDRDRDGPQDGPRDGPRAETARPTGGHGE</sequence>
<keyword evidence="2" id="KW-0238">DNA-binding</keyword>
<evidence type="ECO:0000259" key="5">
    <source>
        <dbReference type="SMART" id="SM00347"/>
    </source>
</evidence>
<dbReference type="EMBL" id="RQXX01000001">
    <property type="protein sequence ID" value="RVV99955.1"/>
    <property type="molecule type" value="Genomic_DNA"/>
</dbReference>
<dbReference type="AlphaFoldDB" id="A0A438AMV8"/>
<evidence type="ECO:0000256" key="4">
    <source>
        <dbReference type="SAM" id="MobiDB-lite"/>
    </source>
</evidence>